<reference evidence="2" key="1">
    <citation type="journal article" date="2020" name="Nature">
        <title>Giant virus diversity and host interactions through global metagenomics.</title>
        <authorList>
            <person name="Schulz F."/>
            <person name="Roux S."/>
            <person name="Paez-Espino D."/>
            <person name="Jungbluth S."/>
            <person name="Walsh D.A."/>
            <person name="Denef V.J."/>
            <person name="McMahon K.D."/>
            <person name="Konstantinidis K.T."/>
            <person name="Eloe-Fadrosh E.A."/>
            <person name="Kyrpides N.C."/>
            <person name="Woyke T."/>
        </authorList>
    </citation>
    <scope>NUCLEOTIDE SEQUENCE</scope>
    <source>
        <strain evidence="2">GVMAG-S-3300012000-53</strain>
    </source>
</reference>
<keyword evidence="1" id="KW-0812">Transmembrane</keyword>
<dbReference type="Gene3D" id="2.60.120.200">
    <property type="match status" value="1"/>
</dbReference>
<dbReference type="EMBL" id="MN740896">
    <property type="protein sequence ID" value="QHU17013.1"/>
    <property type="molecule type" value="Genomic_DNA"/>
</dbReference>
<sequence length="229" mass="25239">MNYTIIILGIIIVFLVYYLYVNYISASKTILKSVNLNSANPDITLIDKAQNVSYGYGAWLYINSWDQNKSKVIFSRSNNISLYLDQSRPVLKCDISLNSTGTTNQTVVITENFPLQKWVYVIVSVDGGTGNGTIVDCYINGKLVKSSKLTSDAKHPGSATEAPIKIGNGTVWDAVLAKFTRFTTPVDPQTAWDNYLTGNGSTGLFNFGNFSANLAVLKDNIQYSNVKLF</sequence>
<feature type="transmembrane region" description="Helical" evidence="1">
    <location>
        <begin position="6"/>
        <end position="23"/>
    </location>
</feature>
<evidence type="ECO:0008006" key="3">
    <source>
        <dbReference type="Google" id="ProtNLM"/>
    </source>
</evidence>
<evidence type="ECO:0000313" key="2">
    <source>
        <dbReference type="EMBL" id="QHU17013.1"/>
    </source>
</evidence>
<name>A0A6C0KI67_9ZZZZ</name>
<evidence type="ECO:0000256" key="1">
    <source>
        <dbReference type="SAM" id="Phobius"/>
    </source>
</evidence>
<dbReference type="SUPFAM" id="SSF49899">
    <property type="entry name" value="Concanavalin A-like lectins/glucanases"/>
    <property type="match status" value="1"/>
</dbReference>
<keyword evidence="1" id="KW-0472">Membrane</keyword>
<proteinExistence type="predicted"/>
<organism evidence="2">
    <name type="scientific">viral metagenome</name>
    <dbReference type="NCBI Taxonomy" id="1070528"/>
    <lineage>
        <taxon>unclassified sequences</taxon>
        <taxon>metagenomes</taxon>
        <taxon>organismal metagenomes</taxon>
    </lineage>
</organism>
<keyword evidence="1" id="KW-1133">Transmembrane helix</keyword>
<dbReference type="AlphaFoldDB" id="A0A6C0KI67"/>
<dbReference type="InterPro" id="IPR013320">
    <property type="entry name" value="ConA-like_dom_sf"/>
</dbReference>
<protein>
    <recommendedName>
        <fullName evidence="3">Lectin/glucanase superfamily protein</fullName>
    </recommendedName>
</protein>
<accession>A0A6C0KI67</accession>
<dbReference type="Pfam" id="PF13385">
    <property type="entry name" value="Laminin_G_3"/>
    <property type="match status" value="1"/>
</dbReference>